<proteinExistence type="predicted"/>
<evidence type="ECO:0000313" key="1">
    <source>
        <dbReference type="EMBL" id="MBX60442.1"/>
    </source>
</evidence>
<accession>A0A2P2Q0G4</accession>
<reference evidence="1" key="1">
    <citation type="submission" date="2018-02" db="EMBL/GenBank/DDBJ databases">
        <title>Rhizophora mucronata_Transcriptome.</title>
        <authorList>
            <person name="Meera S.P."/>
            <person name="Sreeshan A."/>
            <person name="Augustine A."/>
        </authorList>
    </citation>
    <scope>NUCLEOTIDE SEQUENCE</scope>
    <source>
        <tissue evidence="1">Leaf</tissue>
    </source>
</reference>
<dbReference type="AlphaFoldDB" id="A0A2P2Q0G4"/>
<dbReference type="EMBL" id="GGEC01079958">
    <property type="protein sequence ID" value="MBX60442.1"/>
    <property type="molecule type" value="Transcribed_RNA"/>
</dbReference>
<name>A0A2P2Q0G4_RHIMU</name>
<sequence>MQTPINRQTYTNVRNGIV</sequence>
<organism evidence="1">
    <name type="scientific">Rhizophora mucronata</name>
    <name type="common">Asiatic mangrove</name>
    <dbReference type="NCBI Taxonomy" id="61149"/>
    <lineage>
        <taxon>Eukaryota</taxon>
        <taxon>Viridiplantae</taxon>
        <taxon>Streptophyta</taxon>
        <taxon>Embryophyta</taxon>
        <taxon>Tracheophyta</taxon>
        <taxon>Spermatophyta</taxon>
        <taxon>Magnoliopsida</taxon>
        <taxon>eudicotyledons</taxon>
        <taxon>Gunneridae</taxon>
        <taxon>Pentapetalae</taxon>
        <taxon>rosids</taxon>
        <taxon>fabids</taxon>
        <taxon>Malpighiales</taxon>
        <taxon>Rhizophoraceae</taxon>
        <taxon>Rhizophora</taxon>
    </lineage>
</organism>
<protein>
    <submittedName>
        <fullName evidence="1">Uncharacterized protein</fullName>
    </submittedName>
</protein>